<feature type="region of interest" description="Disordered" evidence="1">
    <location>
        <begin position="1"/>
        <end position="44"/>
    </location>
</feature>
<protein>
    <submittedName>
        <fullName evidence="2">Uncharacterized protein</fullName>
    </submittedName>
</protein>
<accession>A0A017T958</accession>
<evidence type="ECO:0000313" key="2">
    <source>
        <dbReference type="EMBL" id="EYF05121.1"/>
    </source>
</evidence>
<feature type="compositionally biased region" description="Basic and acidic residues" evidence="1">
    <location>
        <begin position="20"/>
        <end position="39"/>
    </location>
</feature>
<name>A0A017T958_9BACT</name>
<dbReference type="RefSeq" id="WP_231511549.1">
    <property type="nucleotide sequence ID" value="NZ_ASRX01000026.1"/>
</dbReference>
<proteinExistence type="predicted"/>
<evidence type="ECO:0000313" key="3">
    <source>
        <dbReference type="Proteomes" id="UP000019678"/>
    </source>
</evidence>
<dbReference type="EMBL" id="ASRX01000026">
    <property type="protein sequence ID" value="EYF05121.1"/>
    <property type="molecule type" value="Genomic_DNA"/>
</dbReference>
<reference evidence="2 3" key="1">
    <citation type="submission" date="2013-05" db="EMBL/GenBank/DDBJ databases">
        <title>Genome assembly of Chondromyces apiculatus DSM 436.</title>
        <authorList>
            <person name="Sharma G."/>
            <person name="Khatri I."/>
            <person name="Kaur C."/>
            <person name="Mayilraj S."/>
            <person name="Subramanian S."/>
        </authorList>
    </citation>
    <scope>NUCLEOTIDE SEQUENCE [LARGE SCALE GENOMIC DNA]</scope>
    <source>
        <strain evidence="2 3">DSM 436</strain>
    </source>
</reference>
<keyword evidence="3" id="KW-1185">Reference proteome</keyword>
<dbReference type="STRING" id="1192034.CAP_3484"/>
<gene>
    <name evidence="2" type="ORF">CAP_3484</name>
</gene>
<dbReference type="Proteomes" id="UP000019678">
    <property type="component" value="Unassembled WGS sequence"/>
</dbReference>
<evidence type="ECO:0000256" key="1">
    <source>
        <dbReference type="SAM" id="MobiDB-lite"/>
    </source>
</evidence>
<comment type="caution">
    <text evidence="2">The sequence shown here is derived from an EMBL/GenBank/DDBJ whole genome shotgun (WGS) entry which is preliminary data.</text>
</comment>
<sequence length="226" mass="24209">MGDEKDGKQAKASATSGAGEGKKAEGKAEEGKTEGKEESPEQEWLSGLVRELFQTEKSAKTHPIVEADRLGDVPPAQALRAVAAHAERAFADLPTLAQIHDLPDSDGGTAVGAAFSALRDSMGDLLLTAEKSYRGTVLGMRHGVDLVELVQHVAAHHGDKTLAVWCTRWLSERRPLVEACARELAWFAANPERAAEPAKDNPLAFMLHGLVHGVEVVAEKVRGVVR</sequence>
<organism evidence="2 3">
    <name type="scientific">Chondromyces apiculatus DSM 436</name>
    <dbReference type="NCBI Taxonomy" id="1192034"/>
    <lineage>
        <taxon>Bacteria</taxon>
        <taxon>Pseudomonadati</taxon>
        <taxon>Myxococcota</taxon>
        <taxon>Polyangia</taxon>
        <taxon>Polyangiales</taxon>
        <taxon>Polyangiaceae</taxon>
        <taxon>Chondromyces</taxon>
    </lineage>
</organism>
<dbReference type="AlphaFoldDB" id="A0A017T958"/>